<sequence length="271" mass="30258">MAYDMTDTLGEFLRARRARISPEQAGLPVGERRRVPGLRREEVAQLAGISPEYYLRLEQGRNLNPSDQILAGIAAALQLDEDAVAYLHRLAHPAPPARRRRARARGDQGDLQPLLDSWPATPAYAQGPGGRVVAANRLATLLCPFFAVGHNPLRAAFLEPEMRSLYPQWDDMTAKAVSGLRAMLDLDDADPELLETIGELTVASDRFSTLWARREVRRRDTGRTRFDHPVVGPLDLRYEKLSRPQTRQLVVVYHADPDSVSAERLLLLGSL</sequence>
<proteinExistence type="predicted"/>
<dbReference type="InterPro" id="IPR010982">
    <property type="entry name" value="Lambda_DNA-bd_dom_sf"/>
</dbReference>
<dbReference type="Pfam" id="PF13560">
    <property type="entry name" value="HTH_31"/>
    <property type="match status" value="1"/>
</dbReference>
<evidence type="ECO:0000313" key="2">
    <source>
        <dbReference type="EMBL" id="MCS0602927.1"/>
    </source>
</evidence>
<dbReference type="SUPFAM" id="SSF47413">
    <property type="entry name" value="lambda repressor-like DNA-binding domains"/>
    <property type="match status" value="1"/>
</dbReference>
<evidence type="ECO:0000259" key="1">
    <source>
        <dbReference type="PROSITE" id="PS50943"/>
    </source>
</evidence>
<dbReference type="PANTHER" id="PTHR35010:SF2">
    <property type="entry name" value="BLL4672 PROTEIN"/>
    <property type="match status" value="1"/>
</dbReference>
<dbReference type="Proteomes" id="UP001205612">
    <property type="component" value="Unassembled WGS sequence"/>
</dbReference>
<dbReference type="RefSeq" id="WP_258779429.1">
    <property type="nucleotide sequence ID" value="NZ_JANUGP010000011.1"/>
</dbReference>
<dbReference type="PROSITE" id="PS50943">
    <property type="entry name" value="HTH_CROC1"/>
    <property type="match status" value="1"/>
</dbReference>
<dbReference type="PANTHER" id="PTHR35010">
    <property type="entry name" value="BLL4672 PROTEIN-RELATED"/>
    <property type="match status" value="1"/>
</dbReference>
<evidence type="ECO:0000313" key="3">
    <source>
        <dbReference type="Proteomes" id="UP001205612"/>
    </source>
</evidence>
<dbReference type="Gene3D" id="1.10.260.40">
    <property type="entry name" value="lambda repressor-like DNA-binding domains"/>
    <property type="match status" value="1"/>
</dbReference>
<organism evidence="2 3">
    <name type="scientific">Streptomyces pyxinicus</name>
    <dbReference type="NCBI Taxonomy" id="2970331"/>
    <lineage>
        <taxon>Bacteria</taxon>
        <taxon>Bacillati</taxon>
        <taxon>Actinomycetota</taxon>
        <taxon>Actinomycetes</taxon>
        <taxon>Kitasatosporales</taxon>
        <taxon>Streptomycetaceae</taxon>
        <taxon>Streptomyces</taxon>
    </lineage>
</organism>
<dbReference type="CDD" id="cd00093">
    <property type="entry name" value="HTH_XRE"/>
    <property type="match status" value="1"/>
</dbReference>
<name>A0ABT2B3B6_9ACTN</name>
<comment type="caution">
    <text evidence="2">The sequence shown here is derived from an EMBL/GenBank/DDBJ whole genome shotgun (WGS) entry which is preliminary data.</text>
</comment>
<feature type="domain" description="HTH cro/C1-type" evidence="1">
    <location>
        <begin position="37"/>
        <end position="84"/>
    </location>
</feature>
<reference evidence="2 3" key="1">
    <citation type="submission" date="2022-08" db="EMBL/GenBank/DDBJ databases">
        <authorList>
            <person name="Somphong A."/>
            <person name="Phongsopitanun W."/>
        </authorList>
    </citation>
    <scope>NUCLEOTIDE SEQUENCE [LARGE SCALE GENOMIC DNA]</scope>
    <source>
        <strain evidence="2 3">LP11</strain>
    </source>
</reference>
<dbReference type="Pfam" id="PF17765">
    <property type="entry name" value="MLTR_LBD"/>
    <property type="match status" value="1"/>
</dbReference>
<gene>
    <name evidence="2" type="ORF">NX794_17150</name>
</gene>
<dbReference type="Gene3D" id="3.30.450.180">
    <property type="match status" value="1"/>
</dbReference>
<dbReference type="InterPro" id="IPR001387">
    <property type="entry name" value="Cro/C1-type_HTH"/>
</dbReference>
<dbReference type="InterPro" id="IPR041413">
    <property type="entry name" value="MLTR_LBD"/>
</dbReference>
<accession>A0ABT2B3B6</accession>
<dbReference type="EMBL" id="JANUGP010000011">
    <property type="protein sequence ID" value="MCS0602927.1"/>
    <property type="molecule type" value="Genomic_DNA"/>
</dbReference>
<keyword evidence="3" id="KW-1185">Reference proteome</keyword>
<protein>
    <submittedName>
        <fullName evidence="2">Helix-turn-helix transcriptional regulator</fullName>
    </submittedName>
</protein>
<dbReference type="SMART" id="SM00530">
    <property type="entry name" value="HTH_XRE"/>
    <property type="match status" value="1"/>
</dbReference>